<gene>
    <name evidence="1" type="ORF">JV551A3_V1_2070049</name>
</gene>
<dbReference type="AlphaFoldDB" id="A0AAQ1PBD7"/>
<name>A0AAQ1PBD7_9PSED</name>
<dbReference type="EMBL" id="OPYN01000207">
    <property type="protein sequence ID" value="SPO63285.1"/>
    <property type="molecule type" value="Genomic_DNA"/>
</dbReference>
<organism evidence="1 2">
    <name type="scientific">Pseudomonas inefficax</name>
    <dbReference type="NCBI Taxonomy" id="2078786"/>
    <lineage>
        <taxon>Bacteria</taxon>
        <taxon>Pseudomonadati</taxon>
        <taxon>Pseudomonadota</taxon>
        <taxon>Gammaproteobacteria</taxon>
        <taxon>Pseudomonadales</taxon>
        <taxon>Pseudomonadaceae</taxon>
        <taxon>Pseudomonas</taxon>
    </lineage>
</organism>
<reference evidence="1 2" key="1">
    <citation type="submission" date="2018-02" db="EMBL/GenBank/DDBJ databases">
        <authorList>
            <person name="Dubost A."/>
        </authorList>
    </citation>
    <scope>NUCLEOTIDE SEQUENCE [LARGE SCALE GENOMIC DNA]</scope>
    <source>
        <strain evidence="2">JV551A3</strain>
    </source>
</reference>
<comment type="caution">
    <text evidence="1">The sequence shown here is derived from an EMBL/GenBank/DDBJ whole genome shotgun (WGS) entry which is preliminary data.</text>
</comment>
<proteinExistence type="predicted"/>
<sequence>MRFVRERFGVWLDIASYEQGGRVHWHRRYWPETDVGAALCCEAPRGRRSICALPQKSRQALKP</sequence>
<evidence type="ECO:0000313" key="1">
    <source>
        <dbReference type="EMBL" id="SPO63285.1"/>
    </source>
</evidence>
<protein>
    <submittedName>
        <fullName evidence="1">Uncharacterized protein</fullName>
    </submittedName>
</protein>
<evidence type="ECO:0000313" key="2">
    <source>
        <dbReference type="Proteomes" id="UP000294335"/>
    </source>
</evidence>
<accession>A0AAQ1PBD7</accession>
<keyword evidence="2" id="KW-1185">Reference proteome</keyword>
<dbReference type="Proteomes" id="UP000294335">
    <property type="component" value="Unassembled WGS sequence"/>
</dbReference>